<evidence type="ECO:0000256" key="1">
    <source>
        <dbReference type="SAM" id="MobiDB-lite"/>
    </source>
</evidence>
<dbReference type="OrthoDB" id="434902at2759"/>
<proteinExistence type="predicted"/>
<sequence>MASSGPAAGRRSCSSPPCKQQVPHAGLPTCRMRPAYLVRGLREVVRKNRMEGRCRCVEADCRAIAYHGWHHSAEPEILCKRCKMGPARNVYSEEVMRALNTRGGPIWTRLLHGEAEPRGFRKKPED</sequence>
<dbReference type="AlphaFoldDB" id="A0A1Q9EEB5"/>
<evidence type="ECO:0000313" key="3">
    <source>
        <dbReference type="Proteomes" id="UP000186817"/>
    </source>
</evidence>
<feature type="region of interest" description="Disordered" evidence="1">
    <location>
        <begin position="1"/>
        <end position="26"/>
    </location>
</feature>
<comment type="caution">
    <text evidence="2">The sequence shown here is derived from an EMBL/GenBank/DDBJ whole genome shotgun (WGS) entry which is preliminary data.</text>
</comment>
<evidence type="ECO:0000313" key="2">
    <source>
        <dbReference type="EMBL" id="OLQ05763.1"/>
    </source>
</evidence>
<name>A0A1Q9EEB5_SYMMI</name>
<protein>
    <submittedName>
        <fullName evidence="2">Uncharacterized protein</fullName>
    </submittedName>
</protein>
<gene>
    <name evidence="2" type="ORF">AK812_SmicGene11012</name>
</gene>
<reference evidence="2 3" key="1">
    <citation type="submission" date="2016-02" db="EMBL/GenBank/DDBJ databases">
        <title>Genome analysis of coral dinoflagellate symbionts highlights evolutionary adaptations to a symbiotic lifestyle.</title>
        <authorList>
            <person name="Aranda M."/>
            <person name="Li Y."/>
            <person name="Liew Y.J."/>
            <person name="Baumgarten S."/>
            <person name="Simakov O."/>
            <person name="Wilson M."/>
            <person name="Piel J."/>
            <person name="Ashoor H."/>
            <person name="Bougouffa S."/>
            <person name="Bajic V.B."/>
            <person name="Ryu T."/>
            <person name="Ravasi T."/>
            <person name="Bayer T."/>
            <person name="Micklem G."/>
            <person name="Kim H."/>
            <person name="Bhak J."/>
            <person name="Lajeunesse T.C."/>
            <person name="Voolstra C.R."/>
        </authorList>
    </citation>
    <scope>NUCLEOTIDE SEQUENCE [LARGE SCALE GENOMIC DNA]</scope>
    <source>
        <strain evidence="2 3">CCMP2467</strain>
    </source>
</reference>
<accession>A0A1Q9EEB5</accession>
<keyword evidence="3" id="KW-1185">Reference proteome</keyword>
<dbReference type="EMBL" id="LSRX01000176">
    <property type="protein sequence ID" value="OLQ05763.1"/>
    <property type="molecule type" value="Genomic_DNA"/>
</dbReference>
<dbReference type="Proteomes" id="UP000186817">
    <property type="component" value="Unassembled WGS sequence"/>
</dbReference>
<organism evidence="2 3">
    <name type="scientific">Symbiodinium microadriaticum</name>
    <name type="common">Dinoflagellate</name>
    <name type="synonym">Zooxanthella microadriatica</name>
    <dbReference type="NCBI Taxonomy" id="2951"/>
    <lineage>
        <taxon>Eukaryota</taxon>
        <taxon>Sar</taxon>
        <taxon>Alveolata</taxon>
        <taxon>Dinophyceae</taxon>
        <taxon>Suessiales</taxon>
        <taxon>Symbiodiniaceae</taxon>
        <taxon>Symbiodinium</taxon>
    </lineage>
</organism>